<dbReference type="Gene3D" id="3.30.460.40">
    <property type="match status" value="1"/>
</dbReference>
<dbReference type="InterPro" id="IPR039498">
    <property type="entry name" value="NTP_transf_5"/>
</dbReference>
<comment type="caution">
    <text evidence="1">The sequence shown here is derived from an EMBL/GenBank/DDBJ whole genome shotgun (WGS) entry which is preliminary data.</text>
</comment>
<dbReference type="RefSeq" id="WP_160614436.1">
    <property type="nucleotide sequence ID" value="NZ_JAUFQM010000001.1"/>
</dbReference>
<dbReference type="OrthoDB" id="9773927at2"/>
<dbReference type="Proteomes" id="UP000460290">
    <property type="component" value="Unassembled WGS sequence"/>
</dbReference>
<organism evidence="1 2">
    <name type="scientific">Pontixanthobacter aestiaquae</name>
    <dbReference type="NCBI Taxonomy" id="1509367"/>
    <lineage>
        <taxon>Bacteria</taxon>
        <taxon>Pseudomonadati</taxon>
        <taxon>Pseudomonadota</taxon>
        <taxon>Alphaproteobacteria</taxon>
        <taxon>Sphingomonadales</taxon>
        <taxon>Erythrobacteraceae</taxon>
        <taxon>Pontixanthobacter</taxon>
    </lineage>
</organism>
<name>A0A844ZAW9_9SPHN</name>
<dbReference type="Pfam" id="PF14907">
    <property type="entry name" value="NTP_transf_5"/>
    <property type="match status" value="1"/>
</dbReference>
<reference evidence="1 2" key="1">
    <citation type="submission" date="2019-12" db="EMBL/GenBank/DDBJ databases">
        <title>Genomic-based taxomic classification of the family Erythrobacteraceae.</title>
        <authorList>
            <person name="Xu L."/>
        </authorList>
    </citation>
    <scope>NUCLEOTIDE SEQUENCE [LARGE SCALE GENOMIC DNA]</scope>
    <source>
        <strain evidence="1 2">KCTC 42006</strain>
    </source>
</reference>
<proteinExistence type="predicted"/>
<accession>A0A844ZAW9</accession>
<sequence>MNIEQKLLALLIAESPDASPFLPEIMSSTEDFDWERFEALVDRHRVGALVHAGFQQFPAITPPVALLKSLTRKTNENAEYYMRAVRLTGELADAFAARGIACACLKGIGVANQYYSAPSQREMIDVDLIVTPERYADAEEIVSAHGFELFYPDFDLNERSREAFMALHNAFTYIRKSDGMQLDLHWRMIPNPAMQPAIDQSWTQAIPRTKIGAKNIPMLSPSMHFVYICTHGAKSGWVRLKWLADVDRAVRGLSHDEAAAAAKIFVADDLQRIGAVSLALSQRILGTAIPTAFAGLLKQDVRRLIDLELGMMFADMPSRPHRLQDWAHYRDRFHHSVLLKSGGGYRRHALLRELARPRDLATVPVKSGELWSLGALSPMLGIGRALKRLLGSKS</sequence>
<evidence type="ECO:0000313" key="1">
    <source>
        <dbReference type="EMBL" id="MXO84167.1"/>
    </source>
</evidence>
<dbReference type="AlphaFoldDB" id="A0A844ZAW9"/>
<evidence type="ECO:0000313" key="2">
    <source>
        <dbReference type="Proteomes" id="UP000460290"/>
    </source>
</evidence>
<evidence type="ECO:0008006" key="3">
    <source>
        <dbReference type="Google" id="ProtNLM"/>
    </source>
</evidence>
<keyword evidence="2" id="KW-1185">Reference proteome</keyword>
<protein>
    <recommendedName>
        <fullName evidence="3">Nucleotidyltransferase</fullName>
    </recommendedName>
</protein>
<dbReference type="EMBL" id="WTYZ01000001">
    <property type="protein sequence ID" value="MXO84167.1"/>
    <property type="molecule type" value="Genomic_DNA"/>
</dbReference>
<gene>
    <name evidence="1" type="ORF">GRI35_12390</name>
</gene>